<dbReference type="InterPro" id="IPR013632">
    <property type="entry name" value="Rad51_C"/>
</dbReference>
<dbReference type="GO" id="GO:0140664">
    <property type="term" value="F:ATP-dependent DNA damage sensor activity"/>
    <property type="evidence" value="ECO:0007669"/>
    <property type="project" value="InterPro"/>
</dbReference>
<dbReference type="InterPro" id="IPR020588">
    <property type="entry name" value="RecA_ATP-bd"/>
</dbReference>
<protein>
    <recommendedName>
        <fullName evidence="2">RecA family profile 1 domain-containing protein</fullName>
    </recommendedName>
</protein>
<dbReference type="InterPro" id="IPR027417">
    <property type="entry name" value="P-loop_NTPase"/>
</dbReference>
<reference evidence="3" key="1">
    <citation type="submission" date="2023-07" db="EMBL/GenBank/DDBJ databases">
        <authorList>
            <consortium name="AG Swart"/>
            <person name="Singh M."/>
            <person name="Singh A."/>
            <person name="Seah K."/>
            <person name="Emmerich C."/>
        </authorList>
    </citation>
    <scope>NUCLEOTIDE SEQUENCE</scope>
    <source>
        <strain evidence="3">DP1</strain>
    </source>
</reference>
<dbReference type="Proteomes" id="UP001295684">
    <property type="component" value="Unassembled WGS sequence"/>
</dbReference>
<dbReference type="SUPFAM" id="SSF52540">
    <property type="entry name" value="P-loop containing nucleoside triphosphate hydrolases"/>
    <property type="match status" value="2"/>
</dbReference>
<proteinExistence type="predicted"/>
<organism evidence="3 4">
    <name type="scientific">Euplotes crassus</name>
    <dbReference type="NCBI Taxonomy" id="5936"/>
    <lineage>
        <taxon>Eukaryota</taxon>
        <taxon>Sar</taxon>
        <taxon>Alveolata</taxon>
        <taxon>Ciliophora</taxon>
        <taxon>Intramacronucleata</taxon>
        <taxon>Spirotrichea</taxon>
        <taxon>Hypotrichia</taxon>
        <taxon>Euplotida</taxon>
        <taxon>Euplotidae</taxon>
        <taxon>Moneuplotes</taxon>
    </lineage>
</organism>
<accession>A0AAD1Y490</accession>
<dbReference type="GO" id="GO:0005657">
    <property type="term" value="C:replication fork"/>
    <property type="evidence" value="ECO:0007669"/>
    <property type="project" value="TreeGrafter"/>
</dbReference>
<dbReference type="GO" id="GO:0005524">
    <property type="term" value="F:ATP binding"/>
    <property type="evidence" value="ECO:0007669"/>
    <property type="project" value="InterPro"/>
</dbReference>
<keyword evidence="4" id="KW-1185">Reference proteome</keyword>
<evidence type="ECO:0000313" key="4">
    <source>
        <dbReference type="Proteomes" id="UP001295684"/>
    </source>
</evidence>
<dbReference type="AlphaFoldDB" id="A0AAD1Y490"/>
<sequence length="391" mass="45020">MKNLEKLILGKDNSPQLISPFGTATIRHFKCNEVGKYVRKNYDEEVEEKIKHEKYQKSLFDKFKLTSCLDLLQKHKPKLTTGCKYIDEFLKGGIPSGRLFEVFGEGSTGKTQFICQLMIHSVLPEEFGGLGGKALAVLTGKTLSEKRFNEIKDNILEQNPGSKTCDEVDRDLKLLEISQKNVYESFMEDIEKKVENDNIKCLIIDNIASICEAFSEAQYEEDKEDMMNKREKKEADKFRFEKTKDAFNSLSNPNTFGENENEETSHRDPPMIDYIKRAEFLAYNGKVLKRLAEEKGMVVITVNTVSADMAFKNNDEDPTKMFTEKYRARANYKASLGNTWTYQVNDRICFQKIQRSSNNFTRKLVVDKSSHWPHVTMEFEIHEGGIKGVIK</sequence>
<gene>
    <name evidence="3" type="ORF">ECRASSUSDP1_LOCUS25897</name>
</gene>
<name>A0AAD1Y490_EUPCR</name>
<dbReference type="PROSITE" id="PS50162">
    <property type="entry name" value="RECA_2"/>
    <property type="match status" value="1"/>
</dbReference>
<dbReference type="GO" id="GO:0000400">
    <property type="term" value="F:four-way junction DNA binding"/>
    <property type="evidence" value="ECO:0007669"/>
    <property type="project" value="TreeGrafter"/>
</dbReference>
<dbReference type="Gene3D" id="3.40.50.300">
    <property type="entry name" value="P-loop containing nucleotide triphosphate hydrolases"/>
    <property type="match status" value="1"/>
</dbReference>
<feature type="region of interest" description="Disordered" evidence="1">
    <location>
        <begin position="249"/>
        <end position="268"/>
    </location>
</feature>
<evidence type="ECO:0000256" key="1">
    <source>
        <dbReference type="SAM" id="MobiDB-lite"/>
    </source>
</evidence>
<dbReference type="GO" id="GO:0033065">
    <property type="term" value="C:Rad51C-XRCC3 complex"/>
    <property type="evidence" value="ECO:0007669"/>
    <property type="project" value="TreeGrafter"/>
</dbReference>
<dbReference type="PANTHER" id="PTHR46487:SF1">
    <property type="entry name" value="DNA REPAIR PROTEIN XRCC3"/>
    <property type="match status" value="1"/>
</dbReference>
<evidence type="ECO:0000313" key="3">
    <source>
        <dbReference type="EMBL" id="CAI2384372.1"/>
    </source>
</evidence>
<dbReference type="GO" id="GO:0000722">
    <property type="term" value="P:telomere maintenance via recombination"/>
    <property type="evidence" value="ECO:0007669"/>
    <property type="project" value="TreeGrafter"/>
</dbReference>
<comment type="caution">
    <text evidence="3">The sequence shown here is derived from an EMBL/GenBank/DDBJ whole genome shotgun (WGS) entry which is preliminary data.</text>
</comment>
<dbReference type="GO" id="GO:0071140">
    <property type="term" value="P:resolution of mitotic recombination intermediates"/>
    <property type="evidence" value="ECO:0007669"/>
    <property type="project" value="TreeGrafter"/>
</dbReference>
<evidence type="ECO:0000259" key="2">
    <source>
        <dbReference type="PROSITE" id="PS50162"/>
    </source>
</evidence>
<dbReference type="Pfam" id="PF08423">
    <property type="entry name" value="Rad51"/>
    <property type="match status" value="1"/>
</dbReference>
<dbReference type="EMBL" id="CAMPGE010026701">
    <property type="protein sequence ID" value="CAI2384372.1"/>
    <property type="molecule type" value="Genomic_DNA"/>
</dbReference>
<dbReference type="PANTHER" id="PTHR46487">
    <property type="entry name" value="DNA REPAIR PROTEIN XRCC3"/>
    <property type="match status" value="1"/>
</dbReference>
<dbReference type="GO" id="GO:0090656">
    <property type="term" value="P:t-circle formation"/>
    <property type="evidence" value="ECO:0007669"/>
    <property type="project" value="TreeGrafter"/>
</dbReference>
<feature type="compositionally biased region" description="Polar residues" evidence="1">
    <location>
        <begin position="249"/>
        <end position="258"/>
    </location>
</feature>
<dbReference type="GO" id="GO:0045003">
    <property type="term" value="P:double-strand break repair via synthesis-dependent strand annealing"/>
    <property type="evidence" value="ECO:0007669"/>
    <property type="project" value="TreeGrafter"/>
</dbReference>
<feature type="domain" description="RecA family profile 1" evidence="2">
    <location>
        <begin position="75"/>
        <end position="305"/>
    </location>
</feature>